<organism evidence="1 2">
    <name type="scientific">Trifolium medium</name>
    <dbReference type="NCBI Taxonomy" id="97028"/>
    <lineage>
        <taxon>Eukaryota</taxon>
        <taxon>Viridiplantae</taxon>
        <taxon>Streptophyta</taxon>
        <taxon>Embryophyta</taxon>
        <taxon>Tracheophyta</taxon>
        <taxon>Spermatophyta</taxon>
        <taxon>Magnoliopsida</taxon>
        <taxon>eudicotyledons</taxon>
        <taxon>Gunneridae</taxon>
        <taxon>Pentapetalae</taxon>
        <taxon>rosids</taxon>
        <taxon>fabids</taxon>
        <taxon>Fabales</taxon>
        <taxon>Fabaceae</taxon>
        <taxon>Papilionoideae</taxon>
        <taxon>50 kb inversion clade</taxon>
        <taxon>NPAAA clade</taxon>
        <taxon>Hologalegina</taxon>
        <taxon>IRL clade</taxon>
        <taxon>Trifolieae</taxon>
        <taxon>Trifolium</taxon>
    </lineage>
</organism>
<dbReference type="AlphaFoldDB" id="A0A392TK53"/>
<evidence type="ECO:0000313" key="1">
    <source>
        <dbReference type="EMBL" id="MCI61352.1"/>
    </source>
</evidence>
<accession>A0A392TK53</accession>
<protein>
    <submittedName>
        <fullName evidence="1">Uncharacterized protein</fullName>
    </submittedName>
</protein>
<evidence type="ECO:0000313" key="2">
    <source>
        <dbReference type="Proteomes" id="UP000265520"/>
    </source>
</evidence>
<feature type="non-terminal residue" evidence="1">
    <location>
        <position position="1"/>
    </location>
</feature>
<sequence length="38" mass="3963">APVVSQASGMEKLIKAGPLIWLKAKQAQSMQAQPVGVT</sequence>
<dbReference type="Proteomes" id="UP000265520">
    <property type="component" value="Unassembled WGS sequence"/>
</dbReference>
<dbReference type="EMBL" id="LXQA010598310">
    <property type="protein sequence ID" value="MCI61352.1"/>
    <property type="molecule type" value="Genomic_DNA"/>
</dbReference>
<keyword evidence="2" id="KW-1185">Reference proteome</keyword>
<reference evidence="1 2" key="1">
    <citation type="journal article" date="2018" name="Front. Plant Sci.">
        <title>Red Clover (Trifolium pratense) and Zigzag Clover (T. medium) - A Picture of Genomic Similarities and Differences.</title>
        <authorList>
            <person name="Dluhosova J."/>
            <person name="Istvanek J."/>
            <person name="Nedelnik J."/>
            <person name="Repkova J."/>
        </authorList>
    </citation>
    <scope>NUCLEOTIDE SEQUENCE [LARGE SCALE GENOMIC DNA]</scope>
    <source>
        <strain evidence="2">cv. 10/8</strain>
        <tissue evidence="1">Leaf</tissue>
    </source>
</reference>
<name>A0A392TK53_9FABA</name>
<comment type="caution">
    <text evidence="1">The sequence shown here is derived from an EMBL/GenBank/DDBJ whole genome shotgun (WGS) entry which is preliminary data.</text>
</comment>
<proteinExistence type="predicted"/>